<dbReference type="InterPro" id="IPR001296">
    <property type="entry name" value="Glyco_trans_1"/>
</dbReference>
<sequence length="394" mass="44520">MKTLLFTLEYPPFYGGIANYYGNLIKFWPKPDSIFILHNNQGKLINNKLPCLKWLPALTSLYQTIKAEKINHIIVGHILPLGTAAWLIKLIIGTPYSVILHGMDFAYCQRSWRKNRLALKILNKADHIICANNYLAEQVKNFINPITCRKVLHPTASTTYYYGNPAAETVEHSSNGVNKTSAEKILVVNPGITLARPANNNLINKLKSAYSLKNKIILFSLGRLVLRKGFDQVIELMPELQKDYPDLYYFIAGAGPDETLLKELAHKNEHIIFLDQISDEEKQAWLNLCDIFIMPSRNIAGDYEGFGIVYLEANLCAKPVIAGNSGGVTDAVTDGLNGLLVDPLNRNQIAQTIIKLIQNPALRQKLGQQGKERVLREFSWQKQIRLLYEFITNK</sequence>
<proteinExistence type="predicted"/>
<dbReference type="Proteomes" id="UP000228964">
    <property type="component" value="Unassembled WGS sequence"/>
</dbReference>
<dbReference type="PANTHER" id="PTHR12526:SF634">
    <property type="entry name" value="BLL3361 PROTEIN"/>
    <property type="match status" value="1"/>
</dbReference>
<name>A0A2M6WQ18_9BACT</name>
<accession>A0A2M6WQ18</accession>
<reference evidence="3" key="1">
    <citation type="submission" date="2017-09" db="EMBL/GenBank/DDBJ databases">
        <title>Depth-based differentiation of microbial function through sediment-hosted aquifers and enrichment of novel symbionts in the deep terrestrial subsurface.</title>
        <authorList>
            <person name="Probst A.J."/>
            <person name="Ladd B."/>
            <person name="Jarett J.K."/>
            <person name="Geller-Mcgrath D.E."/>
            <person name="Sieber C.M.K."/>
            <person name="Emerson J.B."/>
            <person name="Anantharaman K."/>
            <person name="Thomas B.C."/>
            <person name="Malmstrom R."/>
            <person name="Stieglmeier M."/>
            <person name="Klingl A."/>
            <person name="Woyke T."/>
            <person name="Ryan C.M."/>
            <person name="Banfield J.F."/>
        </authorList>
    </citation>
    <scope>NUCLEOTIDE SEQUENCE [LARGE SCALE GENOMIC DNA]</scope>
</reference>
<dbReference type="GO" id="GO:0016757">
    <property type="term" value="F:glycosyltransferase activity"/>
    <property type="evidence" value="ECO:0007669"/>
    <property type="project" value="InterPro"/>
</dbReference>
<evidence type="ECO:0000313" key="2">
    <source>
        <dbReference type="EMBL" id="PIT94897.1"/>
    </source>
</evidence>
<feature type="domain" description="Glycosyl transferase family 1" evidence="1">
    <location>
        <begin position="213"/>
        <end position="373"/>
    </location>
</feature>
<evidence type="ECO:0000313" key="3">
    <source>
        <dbReference type="Proteomes" id="UP000228964"/>
    </source>
</evidence>
<organism evidence="2 3">
    <name type="scientific">Candidatus Falkowbacteria bacterium CG10_big_fil_rev_8_21_14_0_10_38_22</name>
    <dbReference type="NCBI Taxonomy" id="1974564"/>
    <lineage>
        <taxon>Bacteria</taxon>
        <taxon>Candidatus Falkowiibacteriota</taxon>
    </lineage>
</organism>
<comment type="caution">
    <text evidence="2">The sequence shown here is derived from an EMBL/GenBank/DDBJ whole genome shotgun (WGS) entry which is preliminary data.</text>
</comment>
<gene>
    <name evidence="2" type="ORF">COT96_02450</name>
</gene>
<protein>
    <recommendedName>
        <fullName evidence="1">Glycosyl transferase family 1 domain-containing protein</fullName>
    </recommendedName>
</protein>
<dbReference type="CDD" id="cd03801">
    <property type="entry name" value="GT4_PimA-like"/>
    <property type="match status" value="1"/>
</dbReference>
<dbReference type="Gene3D" id="3.40.50.2000">
    <property type="entry name" value="Glycogen Phosphorylase B"/>
    <property type="match status" value="2"/>
</dbReference>
<dbReference type="SUPFAM" id="SSF53756">
    <property type="entry name" value="UDP-Glycosyltransferase/glycogen phosphorylase"/>
    <property type="match status" value="1"/>
</dbReference>
<dbReference type="AlphaFoldDB" id="A0A2M6WQ18"/>
<dbReference type="EMBL" id="PFAO01000060">
    <property type="protein sequence ID" value="PIT94897.1"/>
    <property type="molecule type" value="Genomic_DNA"/>
</dbReference>
<evidence type="ECO:0000259" key="1">
    <source>
        <dbReference type="Pfam" id="PF00534"/>
    </source>
</evidence>
<dbReference type="Pfam" id="PF00534">
    <property type="entry name" value="Glycos_transf_1"/>
    <property type="match status" value="1"/>
</dbReference>
<dbReference type="PANTHER" id="PTHR12526">
    <property type="entry name" value="GLYCOSYLTRANSFERASE"/>
    <property type="match status" value="1"/>
</dbReference>